<organism evidence="1">
    <name type="scientific">uncultured Caudovirales phage</name>
    <dbReference type="NCBI Taxonomy" id="2100421"/>
    <lineage>
        <taxon>Viruses</taxon>
        <taxon>Duplodnaviria</taxon>
        <taxon>Heunggongvirae</taxon>
        <taxon>Uroviricota</taxon>
        <taxon>Caudoviricetes</taxon>
        <taxon>Peduoviridae</taxon>
        <taxon>Maltschvirus</taxon>
        <taxon>Maltschvirus maltsch</taxon>
    </lineage>
</organism>
<sequence>MNDITESTERIRRYVADLGARLQARQEWNERHADHESPQYATDEDTYFRYQAIGHTKSTFESTFDPNDPAPNTSDLLSAQRFFDVAYIAITALDKATGEHNE</sequence>
<evidence type="ECO:0000313" key="1">
    <source>
        <dbReference type="EMBL" id="CAB4155362.1"/>
    </source>
</evidence>
<name>A0A6J5NA01_9CAUD</name>
<protein>
    <submittedName>
        <fullName evidence="1">Uncharacterized protein</fullName>
    </submittedName>
</protein>
<proteinExistence type="predicted"/>
<accession>A0A6J5NA01</accession>
<dbReference type="EMBL" id="LR796640">
    <property type="protein sequence ID" value="CAB4155362.1"/>
    <property type="molecule type" value="Genomic_DNA"/>
</dbReference>
<gene>
    <name evidence="1" type="ORF">UFOVP665_2</name>
</gene>
<reference evidence="1" key="1">
    <citation type="submission" date="2020-04" db="EMBL/GenBank/DDBJ databases">
        <authorList>
            <person name="Chiriac C."/>
            <person name="Salcher M."/>
            <person name="Ghai R."/>
            <person name="Kavagutti S V."/>
        </authorList>
    </citation>
    <scope>NUCLEOTIDE SEQUENCE</scope>
</reference>